<name>A0A815UA78_9BILA</name>
<organism evidence="1 2">
    <name type="scientific">Adineta steineri</name>
    <dbReference type="NCBI Taxonomy" id="433720"/>
    <lineage>
        <taxon>Eukaryota</taxon>
        <taxon>Metazoa</taxon>
        <taxon>Spiralia</taxon>
        <taxon>Gnathifera</taxon>
        <taxon>Rotifera</taxon>
        <taxon>Eurotatoria</taxon>
        <taxon>Bdelloidea</taxon>
        <taxon>Adinetida</taxon>
        <taxon>Adinetidae</taxon>
        <taxon>Adineta</taxon>
    </lineage>
</organism>
<dbReference type="AlphaFoldDB" id="A0A815UA78"/>
<reference evidence="1" key="1">
    <citation type="submission" date="2021-02" db="EMBL/GenBank/DDBJ databases">
        <authorList>
            <person name="Nowell W R."/>
        </authorList>
    </citation>
    <scope>NUCLEOTIDE SEQUENCE</scope>
</reference>
<evidence type="ECO:0000313" key="1">
    <source>
        <dbReference type="EMBL" id="CAF1516764.1"/>
    </source>
</evidence>
<protein>
    <submittedName>
        <fullName evidence="1">Uncharacterized protein</fullName>
    </submittedName>
</protein>
<evidence type="ECO:0000313" key="2">
    <source>
        <dbReference type="Proteomes" id="UP000663860"/>
    </source>
</evidence>
<proteinExistence type="predicted"/>
<sequence length="55" mass="6515">MSSKLGVIEWLDNTRPLKDLIEESYTDGELDIIMNQGQHPRKLYQDYVTNVYQKK</sequence>
<accession>A0A815UA78</accession>
<dbReference type="Proteomes" id="UP000663860">
    <property type="component" value="Unassembled WGS sequence"/>
</dbReference>
<feature type="non-terminal residue" evidence="1">
    <location>
        <position position="55"/>
    </location>
</feature>
<comment type="caution">
    <text evidence="1">The sequence shown here is derived from an EMBL/GenBank/DDBJ whole genome shotgun (WGS) entry which is preliminary data.</text>
</comment>
<gene>
    <name evidence="1" type="ORF">IZO911_LOCUS45710</name>
</gene>
<dbReference type="EMBL" id="CAJNOE010005012">
    <property type="protein sequence ID" value="CAF1516764.1"/>
    <property type="molecule type" value="Genomic_DNA"/>
</dbReference>